<evidence type="ECO:0008006" key="11">
    <source>
        <dbReference type="Google" id="ProtNLM"/>
    </source>
</evidence>
<comment type="caution">
    <text evidence="9">The sequence shown here is derived from an EMBL/GenBank/DDBJ whole genome shotgun (WGS) entry which is preliminary data.</text>
</comment>
<dbReference type="Pfam" id="PF04182">
    <property type="entry name" value="B-block_TFIIIC"/>
    <property type="match status" value="1"/>
</dbReference>
<evidence type="ECO:0000256" key="2">
    <source>
        <dbReference type="ARBA" id="ARBA00022553"/>
    </source>
</evidence>
<evidence type="ECO:0000256" key="3">
    <source>
        <dbReference type="ARBA" id="ARBA00023125"/>
    </source>
</evidence>
<dbReference type="CDD" id="cd16169">
    <property type="entry name" value="Tau138_eWH"/>
    <property type="match status" value="1"/>
</dbReference>
<feature type="compositionally biased region" description="Basic residues" evidence="6">
    <location>
        <begin position="771"/>
        <end position="783"/>
    </location>
</feature>
<comment type="subcellular location">
    <subcellularLocation>
        <location evidence="1">Nucleus</location>
    </subcellularLocation>
</comment>
<feature type="region of interest" description="Disordered" evidence="6">
    <location>
        <begin position="1002"/>
        <end position="1036"/>
    </location>
</feature>
<evidence type="ECO:0000256" key="1">
    <source>
        <dbReference type="ARBA" id="ARBA00004123"/>
    </source>
</evidence>
<accession>A0AB34KKJ6</accession>
<dbReference type="GeneID" id="96008181"/>
<organism evidence="9 10">
    <name type="scientific">Cladosporium halotolerans</name>
    <dbReference type="NCBI Taxonomy" id="1052096"/>
    <lineage>
        <taxon>Eukaryota</taxon>
        <taxon>Fungi</taxon>
        <taxon>Dikarya</taxon>
        <taxon>Ascomycota</taxon>
        <taxon>Pezizomycotina</taxon>
        <taxon>Dothideomycetes</taxon>
        <taxon>Dothideomycetidae</taxon>
        <taxon>Cladosporiales</taxon>
        <taxon>Cladosporiaceae</taxon>
        <taxon>Cladosporium</taxon>
    </lineage>
</organism>
<proteinExistence type="predicted"/>
<dbReference type="GO" id="GO:0005634">
    <property type="term" value="C:nucleus"/>
    <property type="evidence" value="ECO:0007669"/>
    <property type="project" value="UniProtKB-SubCell"/>
</dbReference>
<dbReference type="Proteomes" id="UP000803884">
    <property type="component" value="Unassembled WGS sequence"/>
</dbReference>
<feature type="region of interest" description="Disordered" evidence="6">
    <location>
        <begin position="618"/>
        <end position="712"/>
    </location>
</feature>
<evidence type="ECO:0000313" key="10">
    <source>
        <dbReference type="Proteomes" id="UP000803884"/>
    </source>
</evidence>
<reference evidence="9 10" key="1">
    <citation type="journal article" date="2020" name="Microbiol. Resour. Announc.">
        <title>Draft Genome Sequence of a Cladosporium Species Isolated from the Mesophotic Ascidian Didemnum maculosum.</title>
        <authorList>
            <person name="Gioti A."/>
            <person name="Siaperas R."/>
            <person name="Nikolaivits E."/>
            <person name="Le Goff G."/>
            <person name="Ouazzani J."/>
            <person name="Kotoulas G."/>
            <person name="Topakas E."/>
        </authorList>
    </citation>
    <scope>NUCLEOTIDE SEQUENCE [LARGE SCALE GENOMIC DNA]</scope>
    <source>
        <strain evidence="9 10">TM138-S3</strain>
    </source>
</reference>
<feature type="region of interest" description="Disordered" evidence="6">
    <location>
        <begin position="544"/>
        <end position="597"/>
    </location>
</feature>
<evidence type="ECO:0000256" key="5">
    <source>
        <dbReference type="ARBA" id="ARBA00023242"/>
    </source>
</evidence>
<dbReference type="PRINTS" id="PR00929">
    <property type="entry name" value="ATHOOK"/>
</dbReference>
<evidence type="ECO:0000256" key="4">
    <source>
        <dbReference type="ARBA" id="ARBA00023163"/>
    </source>
</evidence>
<feature type="region of interest" description="Disordered" evidence="6">
    <location>
        <begin position="87"/>
        <end position="108"/>
    </location>
</feature>
<keyword evidence="10" id="KW-1185">Reference proteome</keyword>
<gene>
    <name evidence="9" type="ORF">WHR41_06738</name>
</gene>
<dbReference type="Pfam" id="PF20222">
    <property type="entry name" value="DUF6581"/>
    <property type="match status" value="1"/>
</dbReference>
<keyword evidence="5" id="KW-0539">Nucleus</keyword>
<dbReference type="InterPro" id="IPR035625">
    <property type="entry name" value="Tfc3-like_eWH"/>
</dbReference>
<dbReference type="InterPro" id="IPR007309">
    <property type="entry name" value="TFIIIC_Bblock-bd"/>
</dbReference>
<feature type="domain" description="Transcription factor tau subunit sfc3/Tfc3 C-terminal" evidence="8">
    <location>
        <begin position="1408"/>
        <end position="1844"/>
    </location>
</feature>
<evidence type="ECO:0000259" key="8">
    <source>
        <dbReference type="Pfam" id="PF20222"/>
    </source>
</evidence>
<keyword evidence="3" id="KW-0238">DNA-binding</keyword>
<evidence type="ECO:0000313" key="9">
    <source>
        <dbReference type="EMBL" id="KAL1584336.1"/>
    </source>
</evidence>
<feature type="region of interest" description="Disordered" evidence="6">
    <location>
        <begin position="766"/>
        <end position="872"/>
    </location>
</feature>
<dbReference type="GO" id="GO:0003677">
    <property type="term" value="F:DNA binding"/>
    <property type="evidence" value="ECO:0007669"/>
    <property type="project" value="UniProtKB-KW"/>
</dbReference>
<sequence>MAFGFDGLVERLLYDVALAGTGGLGVTELGDAVRQYYSNQSSTKDQAQTPSNDDILFSEAPPHNEPVIDDSFVEEVWQWLSRNPEVTVEDKSSPENVAPSSDVKTQTGELRHDASTQLEKYRNQRLCTGEERVWYAIAGHGIDHKRIPPLEFQALSVIAAQGSKGVLQPDVTKLTGQDKRSLPKRTDNLAKNGYIVKTIVIARGTKTSLLKLKKFAGDNGLPEDQSAIPGTVIIQYDEWFDETMRQLKKNDNIIAFEDLRIGLGINKRRFETRALHRCVRRLVNVGVLRKVTARVEAPASDPDAEMKSVRSLQLLREPTEIDRVAFTRSDWQRSKLLDSAQVAQFAALGTNEDEEDEDEDDAEALAGLDGEAEDPKRTLRRTPPSWTPDLPFVNLLFRRIEEAGVEGTSSSELYEATVGHFWKRAMDDMLVKLTDLWQFSQPPHLRHLSIVKDTGQRGKQPTFQYRSHGNFEKAVEIGDAFWEGVYGTEEKGKGKAGKKKAEAAASAQPDLDAWGFPKLSPKLFVGQSGSATLEECRRSAKIVSQPMSTILNGGTVGRPPKNPLGSPKRPRGRPKKTQLANRTPKSQTRQKKWKKNQIIDEVLSDDATEQTPSVLLKRTADEASLDDNDGHEVGERSSAVSETGSLSRGSNRPRKIFRPAGTLDAVSDATPGNQDPDTLQNVENGEGLEAAASGERASGSHERSIQSDVAKKRCRQLNVKPGVAINPPGAFELKKFTLQSRGRPPKAKIAVFTSNRLVEFSWFADDSHSPSFKKQKRTPKKSKAQVQEPASQGEEPTVEPQADSATVTPRVTHTASREPLQSVAGGLGSNATQDPQDTDTVPGADSNEELTSDALPKITVHSPEKDEGPTRTYKKAGVTKNIGALHIKRRNVALDIIRTCGGVFPGKGEIQFPFATVWQREHKQVPDRQTVDNVIKGLITSGKLKKLTFFFKSKKGLTIERSILVEPEIDPNSPKVKLLQKKIIESFPATVLPEEADVSPEFRKQAKLSTQISHNGKSAKPPGQAGPPTPAVEATPRQLPPHYIRDEFPTDASVTVKRTSNPIGLGATDAALASIKRSRKIASIKRGGRPRKILPLGPGSDDEMGELTYEEAMLQGGQEQYPYSRSRNTNRVARAGRVRGSGSRKLPGRILGSKGSRKAAAGSNARASRTATNLPWNSIGYVASQVAHSSVEPQWIATVSKVKPQPKRIGRIHWQWVDPSLADWKVQPTEWASDGEGDEPDSHESPSFGLLLPEDTQLVDNHELTQNADVQFVPQTLEEIVNSQLLSPDQAPRRNSNEATNFFDEVDRVEAWERKVIKSKQSLARGAELPFINYTSPATIEWPLQSGRPHETPRARTRKRGRGDDDDDAQTPRSKRTRRVRTKASIRAQQGMLREDDPRRYRKRNRKAAANFGERDHDRLTKAIALVSAVAGGLSYRRNWYIISHAFAYQFESEFLRHRWDKVRDQKEGLVKQMQAQIWEPFLDAYERGSLPAIDFEDLESTDWPALMEWVEDEVLTSSTNYAKPVPAISRVPNLPPTVHELQSDFMVTETMVDLNAGREEFFTAVVDKRRKDVAVTNLNGISVNGTSEAAADHDSNELLRSWARAVVLTDEKNYNSDEAHRKISQFGDAVLESTVRELCAEKILQQRKRGRRLPGRNLKLDDAAFLPVFKRWSEKQGPEHQYLTRVAKRRADILEILRTQDHYELAYSAEDEIYAVLTNMVSQGLLKVKSLLPERNDNFDAPFPKLTVWGYSGYNYNVRTFDKTRLRFRIVYEKTDKFTFEHGLRNDVLVPLHPPQLPNEAGLRLPLWTDIHDRLLPRMWEMALRSVLYLIVFRPGMSASELEDTHKGKIWSWEIDLLLKWMEDTGLAERTGPGDEINGVWKGGWKATDWWYCAFCPDMLRWTALSK</sequence>
<dbReference type="PANTHER" id="PTHR15180">
    <property type="entry name" value="GENERAL TRANSCRIPTION FACTOR 3C POLYPEPTIDE 1"/>
    <property type="match status" value="1"/>
</dbReference>
<dbReference type="GO" id="GO:0042791">
    <property type="term" value="P:5S class rRNA transcription by RNA polymerase III"/>
    <property type="evidence" value="ECO:0007669"/>
    <property type="project" value="TreeGrafter"/>
</dbReference>
<feature type="compositionally biased region" description="Basic residues" evidence="6">
    <location>
        <begin position="1373"/>
        <end position="1384"/>
    </location>
</feature>
<keyword evidence="2" id="KW-0597">Phosphoprotein</keyword>
<feature type="domain" description="B-block binding subunit of TFIIIC" evidence="7">
    <location>
        <begin position="149"/>
        <end position="216"/>
    </location>
</feature>
<dbReference type="GO" id="GO:0006384">
    <property type="term" value="P:transcription initiation at RNA polymerase III promoter"/>
    <property type="evidence" value="ECO:0007669"/>
    <property type="project" value="InterPro"/>
</dbReference>
<feature type="compositionally biased region" description="Low complexity" evidence="6">
    <location>
        <begin position="683"/>
        <end position="697"/>
    </location>
</feature>
<feature type="region of interest" description="Disordered" evidence="6">
    <location>
        <begin position="1137"/>
        <end position="1169"/>
    </location>
</feature>
<dbReference type="RefSeq" id="XP_069227442.1">
    <property type="nucleotide sequence ID" value="XM_069375343.1"/>
</dbReference>
<dbReference type="InterPro" id="IPR017956">
    <property type="entry name" value="AT_hook_DNA-bd_motif"/>
</dbReference>
<evidence type="ECO:0000256" key="6">
    <source>
        <dbReference type="SAM" id="MobiDB-lite"/>
    </source>
</evidence>
<dbReference type="GO" id="GO:0000127">
    <property type="term" value="C:transcription factor TFIIIC complex"/>
    <property type="evidence" value="ECO:0007669"/>
    <property type="project" value="InterPro"/>
</dbReference>
<feature type="compositionally biased region" description="Polar residues" evidence="6">
    <location>
        <begin position="578"/>
        <end position="587"/>
    </location>
</feature>
<feature type="compositionally biased region" description="Basic and acidic residues" evidence="6">
    <location>
        <begin position="698"/>
        <end position="711"/>
    </location>
</feature>
<evidence type="ECO:0000259" key="7">
    <source>
        <dbReference type="Pfam" id="PF04182"/>
    </source>
</evidence>
<name>A0AB34KKJ6_9PEZI</name>
<feature type="compositionally biased region" description="Polar residues" evidence="6">
    <location>
        <begin position="670"/>
        <end position="682"/>
    </location>
</feature>
<protein>
    <recommendedName>
        <fullName evidence="11">TFIIIC transcription initiation factor complex subunits Tfc3</fullName>
    </recommendedName>
</protein>
<dbReference type="EMBL" id="JAAQHG020000027">
    <property type="protein sequence ID" value="KAL1584336.1"/>
    <property type="molecule type" value="Genomic_DNA"/>
</dbReference>
<feature type="region of interest" description="Disordered" evidence="6">
    <location>
        <begin position="1230"/>
        <end position="1250"/>
    </location>
</feature>
<feature type="compositionally biased region" description="Polar residues" evidence="6">
    <location>
        <begin position="803"/>
        <end position="814"/>
    </location>
</feature>
<dbReference type="PANTHER" id="PTHR15180:SF1">
    <property type="entry name" value="GENERAL TRANSCRIPTION FACTOR 3C POLYPEPTIDE 1"/>
    <property type="match status" value="1"/>
</dbReference>
<dbReference type="InterPro" id="IPR044210">
    <property type="entry name" value="Tfc3-like"/>
</dbReference>
<feature type="compositionally biased region" description="Polar residues" evidence="6">
    <location>
        <begin position="94"/>
        <end position="108"/>
    </location>
</feature>
<dbReference type="InterPro" id="IPR046488">
    <property type="entry name" value="Sfc3/Tfc3_C"/>
</dbReference>
<feature type="compositionally biased region" description="Polar residues" evidence="6">
    <location>
        <begin position="829"/>
        <end position="839"/>
    </location>
</feature>
<keyword evidence="4" id="KW-0804">Transcription</keyword>
<feature type="compositionally biased region" description="Polar residues" evidence="6">
    <location>
        <begin position="1007"/>
        <end position="1016"/>
    </location>
</feature>
<feature type="compositionally biased region" description="Polar residues" evidence="6">
    <location>
        <begin position="638"/>
        <end position="650"/>
    </location>
</feature>
<feature type="region of interest" description="Disordered" evidence="6">
    <location>
        <begin position="1342"/>
        <end position="1397"/>
    </location>
</feature>